<reference evidence="1" key="1">
    <citation type="journal article" date="2019" name="Science">
        <title>Mutation of a bHLH transcription factor allowed almond domestication.</title>
        <authorList>
            <person name="Sanchez-Perez R."/>
            <person name="Pavan S."/>
            <person name="Mazzeo R."/>
            <person name="Moldovan C."/>
            <person name="Aiese Cigliano R."/>
            <person name="Del Cueto J."/>
            <person name="Ricciardi F."/>
            <person name="Lotti C."/>
            <person name="Ricciardi L."/>
            <person name="Dicenta F."/>
            <person name="Lopez-Marques R.L."/>
            <person name="Lindberg Moller B."/>
        </authorList>
    </citation>
    <scope>NUCLEOTIDE SEQUENCE</scope>
</reference>
<proteinExistence type="predicted"/>
<name>A0A4Y1RUY7_PRUDU</name>
<evidence type="ECO:0000313" key="1">
    <source>
        <dbReference type="EMBL" id="BBH08192.1"/>
    </source>
</evidence>
<sequence>MRTIFRVCQAAEEETLRNGEIDEGTSGWHGRCLEQTDASSALIELVKMRKDLWQGFNNSLKVTLERSPENPQEWDVMDILVQYLCDDTSDSAAADPYSASYAGENRNPSAPEHLVQYLLADTSDSAAADPYSASYAEENRNPSAPEQNSCDELWSWILARATVVAQKGLQQILDAVKLDYRTDRSKYHKTTRNQALEHRPLFAMAKGGGSALMQKLSQ</sequence>
<gene>
    <name evidence="1" type="ORF">Prudu_020315</name>
</gene>
<dbReference type="EMBL" id="AP019303">
    <property type="protein sequence ID" value="BBH08192.1"/>
    <property type="molecule type" value="Genomic_DNA"/>
</dbReference>
<organism evidence="1">
    <name type="scientific">Prunus dulcis</name>
    <name type="common">Almond</name>
    <name type="synonym">Amygdalus dulcis</name>
    <dbReference type="NCBI Taxonomy" id="3755"/>
    <lineage>
        <taxon>Eukaryota</taxon>
        <taxon>Viridiplantae</taxon>
        <taxon>Streptophyta</taxon>
        <taxon>Embryophyta</taxon>
        <taxon>Tracheophyta</taxon>
        <taxon>Spermatophyta</taxon>
        <taxon>Magnoliopsida</taxon>
        <taxon>eudicotyledons</taxon>
        <taxon>Gunneridae</taxon>
        <taxon>Pentapetalae</taxon>
        <taxon>rosids</taxon>
        <taxon>fabids</taxon>
        <taxon>Rosales</taxon>
        <taxon>Rosaceae</taxon>
        <taxon>Amygdaloideae</taxon>
        <taxon>Amygdaleae</taxon>
        <taxon>Prunus</taxon>
    </lineage>
</organism>
<dbReference type="AlphaFoldDB" id="A0A4Y1RUY7"/>
<accession>A0A4Y1RUY7</accession>
<protein>
    <submittedName>
        <fullName evidence="1">Uncharacterized protein</fullName>
    </submittedName>
</protein>